<keyword evidence="1" id="KW-0472">Membrane</keyword>
<dbReference type="EMBL" id="GL769122">
    <property type="protein sequence ID" value="EFZ10750.1"/>
    <property type="molecule type" value="Genomic_DNA"/>
</dbReference>
<protein>
    <submittedName>
        <fullName evidence="2">Uncharacterized protein</fullName>
    </submittedName>
</protein>
<organism>
    <name type="scientific">Solenopsis invicta</name>
    <name type="common">Red imported fire ant</name>
    <name type="synonym">Solenopsis wagneri</name>
    <dbReference type="NCBI Taxonomy" id="13686"/>
    <lineage>
        <taxon>Eukaryota</taxon>
        <taxon>Metazoa</taxon>
        <taxon>Ecdysozoa</taxon>
        <taxon>Arthropoda</taxon>
        <taxon>Hexapoda</taxon>
        <taxon>Insecta</taxon>
        <taxon>Pterygota</taxon>
        <taxon>Neoptera</taxon>
        <taxon>Endopterygota</taxon>
        <taxon>Hymenoptera</taxon>
        <taxon>Apocrita</taxon>
        <taxon>Aculeata</taxon>
        <taxon>Formicoidea</taxon>
        <taxon>Formicidae</taxon>
        <taxon>Myrmicinae</taxon>
        <taxon>Solenopsis</taxon>
    </lineage>
</organism>
<gene>
    <name evidence="2" type="ORF">SINV_01572</name>
</gene>
<keyword evidence="1" id="KW-1133">Transmembrane helix</keyword>
<name>E9J8U9_SOLIN</name>
<feature type="transmembrane region" description="Helical" evidence="1">
    <location>
        <begin position="59"/>
        <end position="83"/>
    </location>
</feature>
<accession>E9J8U9</accession>
<sequence>MVTFVQTIEKKSKNSVQQPAFVRARTSSGKPGLEERLPRKRGIYSCGDGYVQSFISVRLVAGAVSIALSHLFVTACILCDVSFGGWTAPGGRGLGRYVDGAPVLFPEFGLATVAIIIGDFNINLNRPSHNADFLLDFSSSNNLYTVPFSDTHHTSSLH</sequence>
<reference evidence="2" key="1">
    <citation type="journal article" date="2011" name="Proc. Natl. Acad. Sci. U.S.A.">
        <title>The genome of the fire ant Solenopsis invicta.</title>
        <authorList>
            <person name="Wurm Y."/>
            <person name="Wang J."/>
            <person name="Riba-Grognuz O."/>
            <person name="Corona M."/>
            <person name="Nygaard S."/>
            <person name="Hunt B.G."/>
            <person name="Ingram K.K."/>
            <person name="Falquet L."/>
            <person name="Nipitwattanaphon M."/>
            <person name="Gotzek D."/>
            <person name="Dijkstra M.B."/>
            <person name="Oettler J."/>
            <person name="Comtesse F."/>
            <person name="Shih C.J."/>
            <person name="Wu W.J."/>
            <person name="Yang C.C."/>
            <person name="Thomas J."/>
            <person name="Beaudoing E."/>
            <person name="Pradervand S."/>
            <person name="Flegel V."/>
            <person name="Cook E.D."/>
            <person name="Fabbretti R."/>
            <person name="Stockinger H."/>
            <person name="Long L."/>
            <person name="Farmerie W.G."/>
            <person name="Oakey J."/>
            <person name="Boomsma J.J."/>
            <person name="Pamilo P."/>
            <person name="Yi S.V."/>
            <person name="Heinze J."/>
            <person name="Goodisman M.A."/>
            <person name="Farinelli L."/>
            <person name="Harshman K."/>
            <person name="Hulo N."/>
            <person name="Cerutti L."/>
            <person name="Xenarios I."/>
            <person name="Shoemaker D."/>
            <person name="Keller L."/>
        </authorList>
    </citation>
    <scope>NUCLEOTIDE SEQUENCE [LARGE SCALE GENOMIC DNA]</scope>
</reference>
<evidence type="ECO:0000256" key="1">
    <source>
        <dbReference type="SAM" id="Phobius"/>
    </source>
</evidence>
<keyword evidence="1" id="KW-0812">Transmembrane</keyword>
<dbReference type="HOGENOM" id="CLU_1671529_0_0_1"/>
<dbReference type="AlphaFoldDB" id="E9J8U9"/>
<evidence type="ECO:0000313" key="2">
    <source>
        <dbReference type="EMBL" id="EFZ10750.1"/>
    </source>
</evidence>
<feature type="transmembrane region" description="Helical" evidence="1">
    <location>
        <begin position="103"/>
        <end position="122"/>
    </location>
</feature>
<feature type="non-terminal residue" evidence="2">
    <location>
        <position position="158"/>
    </location>
</feature>
<proteinExistence type="predicted"/>